<gene>
    <name evidence="1" type="ORF">MCOS_LOCUS7265</name>
</gene>
<dbReference type="InterPro" id="IPR015943">
    <property type="entry name" value="WD40/YVTN_repeat-like_dom_sf"/>
</dbReference>
<dbReference type="InterPro" id="IPR036322">
    <property type="entry name" value="WD40_repeat_dom_sf"/>
</dbReference>
<dbReference type="STRING" id="53468.A0A3P6H140"/>
<evidence type="ECO:0000313" key="2">
    <source>
        <dbReference type="Proteomes" id="UP000267029"/>
    </source>
</evidence>
<dbReference type="AlphaFoldDB" id="A0A3P6H140"/>
<dbReference type="Proteomes" id="UP000267029">
    <property type="component" value="Unassembled WGS sequence"/>
</dbReference>
<sequence length="205" mass="22372">MIHTTQGELLRLFAPPQAPSDALRPASSLLAPLCPARLTFTREGYVVFQLGADKLAVYTINGKLVAAADLHRQVRVKLDTSRQVRDATPTDHQTRLRGLLTLAAISYALFLLEGSRARRCLVQGFEVRPAETDSLESSSSRPQSPPTGADYVISAMALSACANFLLVGGNDGLVWILRLYSLQPVHCLPRCKAPVTCLALNYDQR</sequence>
<keyword evidence="2" id="KW-1185">Reference proteome</keyword>
<name>A0A3P6H140_MESCO</name>
<dbReference type="OrthoDB" id="26681at2759"/>
<evidence type="ECO:0000313" key="1">
    <source>
        <dbReference type="EMBL" id="VDD81262.1"/>
    </source>
</evidence>
<dbReference type="EMBL" id="UXSR01005345">
    <property type="protein sequence ID" value="VDD81262.1"/>
    <property type="molecule type" value="Genomic_DNA"/>
</dbReference>
<dbReference type="SUPFAM" id="SSF50978">
    <property type="entry name" value="WD40 repeat-like"/>
    <property type="match status" value="1"/>
</dbReference>
<dbReference type="Gene3D" id="2.130.10.10">
    <property type="entry name" value="YVTN repeat-like/Quinoprotein amine dehydrogenase"/>
    <property type="match status" value="1"/>
</dbReference>
<organism evidence="1 2">
    <name type="scientific">Mesocestoides corti</name>
    <name type="common">Flatworm</name>
    <dbReference type="NCBI Taxonomy" id="53468"/>
    <lineage>
        <taxon>Eukaryota</taxon>
        <taxon>Metazoa</taxon>
        <taxon>Spiralia</taxon>
        <taxon>Lophotrochozoa</taxon>
        <taxon>Platyhelminthes</taxon>
        <taxon>Cestoda</taxon>
        <taxon>Eucestoda</taxon>
        <taxon>Cyclophyllidea</taxon>
        <taxon>Mesocestoididae</taxon>
        <taxon>Mesocestoides</taxon>
    </lineage>
</organism>
<reference evidence="1 2" key="1">
    <citation type="submission" date="2018-10" db="EMBL/GenBank/DDBJ databases">
        <authorList>
            <consortium name="Pathogen Informatics"/>
        </authorList>
    </citation>
    <scope>NUCLEOTIDE SEQUENCE [LARGE SCALE GENOMIC DNA]</scope>
</reference>
<protein>
    <submittedName>
        <fullName evidence="1">Uncharacterized protein</fullName>
    </submittedName>
</protein>
<proteinExistence type="predicted"/>
<accession>A0A3P6H140</accession>